<reference evidence="20" key="1">
    <citation type="submission" date="2016-04" db="EMBL/GenBank/DDBJ databases">
        <authorList>
            <person name="Evans L.H."/>
            <person name="Alamgir A."/>
            <person name="Owens N."/>
            <person name="Weber N.D."/>
            <person name="Virtaneva K."/>
            <person name="Barbian K."/>
            <person name="Babar A."/>
            <person name="Rosenke K."/>
        </authorList>
    </citation>
    <scope>NUCLEOTIDE SEQUENCE</scope>
    <source>
        <strain evidence="20">86</strain>
    </source>
</reference>
<dbReference type="Gene3D" id="1.20.120.80">
    <property type="entry name" value="Cytochrome c oxidase, subunit III, four-helix bundle"/>
    <property type="match status" value="1"/>
</dbReference>
<accession>A0A212KJV8</accession>
<keyword evidence="10 20" id="KW-0560">Oxidoreductase</keyword>
<evidence type="ECO:0000256" key="10">
    <source>
        <dbReference type="ARBA" id="ARBA00023002"/>
    </source>
</evidence>
<evidence type="ECO:0000256" key="12">
    <source>
        <dbReference type="ARBA" id="ARBA00025694"/>
    </source>
</evidence>
<comment type="similarity">
    <text evidence="2 17">Belongs to the cytochrome c oxidase subunit 3 family.</text>
</comment>
<evidence type="ECO:0000256" key="1">
    <source>
        <dbReference type="ARBA" id="ARBA00004651"/>
    </source>
</evidence>
<feature type="transmembrane region" description="Helical" evidence="18">
    <location>
        <begin position="28"/>
        <end position="51"/>
    </location>
</feature>
<evidence type="ECO:0000256" key="3">
    <source>
        <dbReference type="ARBA" id="ARBA00011700"/>
    </source>
</evidence>
<dbReference type="InterPro" id="IPR013833">
    <property type="entry name" value="Cyt_c_oxidase_su3_a-hlx"/>
</dbReference>
<dbReference type="GO" id="GO:0019646">
    <property type="term" value="P:aerobic electron transport chain"/>
    <property type="evidence" value="ECO:0007669"/>
    <property type="project" value="InterPro"/>
</dbReference>
<evidence type="ECO:0000256" key="4">
    <source>
        <dbReference type="ARBA" id="ARBA00014687"/>
    </source>
</evidence>
<dbReference type="PROSITE" id="PS50253">
    <property type="entry name" value="COX3"/>
    <property type="match status" value="1"/>
</dbReference>
<proteinExistence type="inferred from homology"/>
<evidence type="ECO:0000256" key="14">
    <source>
        <dbReference type="ARBA" id="ARBA00031884"/>
    </source>
</evidence>
<evidence type="ECO:0000256" key="16">
    <source>
        <dbReference type="ARBA" id="ARBA00032717"/>
    </source>
</evidence>
<name>A0A212KJV8_9PROT</name>
<keyword evidence="8" id="KW-0249">Electron transport</keyword>
<evidence type="ECO:0000313" key="20">
    <source>
        <dbReference type="EMBL" id="SBW11865.1"/>
    </source>
</evidence>
<keyword evidence="7 17" id="KW-0812">Transmembrane</keyword>
<dbReference type="AlphaFoldDB" id="A0A212KJV8"/>
<organism evidence="20">
    <name type="scientific">uncultured Alphaproteobacteria bacterium</name>
    <dbReference type="NCBI Taxonomy" id="91750"/>
    <lineage>
        <taxon>Bacteria</taxon>
        <taxon>Pseudomonadati</taxon>
        <taxon>Pseudomonadota</taxon>
        <taxon>Alphaproteobacteria</taxon>
        <taxon>environmental samples</taxon>
    </lineage>
</organism>
<dbReference type="NCBIfam" id="TIGR02842">
    <property type="entry name" value="CyoC"/>
    <property type="match status" value="1"/>
</dbReference>
<dbReference type="GO" id="GO:0005886">
    <property type="term" value="C:plasma membrane"/>
    <property type="evidence" value="ECO:0007669"/>
    <property type="project" value="UniProtKB-SubCell"/>
</dbReference>
<evidence type="ECO:0000256" key="6">
    <source>
        <dbReference type="ARBA" id="ARBA00022475"/>
    </source>
</evidence>
<dbReference type="EMBL" id="FLUO01000002">
    <property type="protein sequence ID" value="SBW11865.1"/>
    <property type="molecule type" value="Genomic_DNA"/>
</dbReference>
<evidence type="ECO:0000256" key="13">
    <source>
        <dbReference type="ARBA" id="ARBA00030072"/>
    </source>
</evidence>
<dbReference type="Pfam" id="PF00510">
    <property type="entry name" value="COX3"/>
    <property type="match status" value="1"/>
</dbReference>
<dbReference type="CDD" id="cd02863">
    <property type="entry name" value="Ubiquinol_oxidase_III"/>
    <property type="match status" value="1"/>
</dbReference>
<evidence type="ECO:0000256" key="18">
    <source>
        <dbReference type="SAM" id="Phobius"/>
    </source>
</evidence>
<comment type="function">
    <text evidence="12">Cytochrome bo(3) ubiquinol terminal oxidase is the component of the aerobic respiratory chain of E.coli that predominates when cells are grown at high aeration. Has proton pump activity across the membrane in addition to electron transfer, pumping 2 protons/electron.</text>
</comment>
<feature type="transmembrane region" description="Helical" evidence="18">
    <location>
        <begin position="100"/>
        <end position="118"/>
    </location>
</feature>
<keyword evidence="6" id="KW-1003">Cell membrane</keyword>
<evidence type="ECO:0000259" key="19">
    <source>
        <dbReference type="PROSITE" id="PS50253"/>
    </source>
</evidence>
<evidence type="ECO:0000256" key="8">
    <source>
        <dbReference type="ARBA" id="ARBA00022982"/>
    </source>
</evidence>
<evidence type="ECO:0000256" key="11">
    <source>
        <dbReference type="ARBA" id="ARBA00023136"/>
    </source>
</evidence>
<sequence>MAIPRPGAFSRAAAPHAHEENPGVTSTVVFGFWIYLMSDCMLFATLFATYAVVAPQTAGGPSGAEIFELGYVLAETALLLLSSLTDGFAMLAARAARRRAALGWLAVTFVFGAGFLAMELHEFTKLIGEGHGPGVSAFLSGYFALVGTHGLHVTVGLVWLLVMAVQVLRFGLGEAVLRRLMCFSMFWHFLDVIWICVFTIVYLFGAMPHE</sequence>
<evidence type="ECO:0000256" key="5">
    <source>
        <dbReference type="ARBA" id="ARBA00022448"/>
    </source>
</evidence>
<dbReference type="InterPro" id="IPR033946">
    <property type="entry name" value="Ubiquinol_oxase_su3_dom"/>
</dbReference>
<evidence type="ECO:0000256" key="17">
    <source>
        <dbReference type="RuleBase" id="RU003376"/>
    </source>
</evidence>
<dbReference type="InterPro" id="IPR024791">
    <property type="entry name" value="Cyt_c/ubiquinol_Oxase_su3"/>
</dbReference>
<evidence type="ECO:0000256" key="2">
    <source>
        <dbReference type="ARBA" id="ARBA00010581"/>
    </source>
</evidence>
<dbReference type="FunFam" id="1.20.120.80:FF:000001">
    <property type="entry name" value="Cytochrome (Ubi)quinol oxidase subunit III"/>
    <property type="match status" value="1"/>
</dbReference>
<feature type="transmembrane region" description="Helical" evidence="18">
    <location>
        <begin position="138"/>
        <end position="168"/>
    </location>
</feature>
<feature type="transmembrane region" description="Helical" evidence="18">
    <location>
        <begin position="180"/>
        <end position="204"/>
    </location>
</feature>
<dbReference type="InterPro" id="IPR014206">
    <property type="entry name" value="Cyt_c_ubiqinol_oxidase_su3"/>
</dbReference>
<feature type="domain" description="Heme-copper oxidase subunit III family profile" evidence="19">
    <location>
        <begin position="1"/>
        <end position="206"/>
    </location>
</feature>
<evidence type="ECO:0000256" key="15">
    <source>
        <dbReference type="ARBA" id="ARBA00032189"/>
    </source>
</evidence>
<comment type="subcellular location">
    <subcellularLocation>
        <location evidence="1 17">Cell membrane</location>
        <topology evidence="1 17">Multi-pass membrane protein</topology>
    </subcellularLocation>
</comment>
<comment type="subunit">
    <text evidence="3">Heterooctamer of two A chains, two B chains, two C chains and two D chains.</text>
</comment>
<keyword evidence="11 18" id="KW-0472">Membrane</keyword>
<keyword evidence="9 18" id="KW-1133">Transmembrane helix</keyword>
<dbReference type="PANTHER" id="PTHR11403">
    <property type="entry name" value="CYTOCHROME C OXIDASE SUBUNIT III"/>
    <property type="match status" value="1"/>
</dbReference>
<dbReference type="GO" id="GO:0004129">
    <property type="term" value="F:cytochrome-c oxidase activity"/>
    <property type="evidence" value="ECO:0007669"/>
    <property type="project" value="InterPro"/>
</dbReference>
<dbReference type="InterPro" id="IPR000298">
    <property type="entry name" value="Cyt_c_oxidase-like_su3"/>
</dbReference>
<dbReference type="GO" id="GO:0009486">
    <property type="term" value="F:cytochrome bo3 ubiquinol oxidase activity"/>
    <property type="evidence" value="ECO:0007669"/>
    <property type="project" value="InterPro"/>
</dbReference>
<dbReference type="PANTHER" id="PTHR11403:SF2">
    <property type="entry name" value="CYTOCHROME BO(3) UBIQUINOL OXIDASE SUBUNIT 3"/>
    <property type="match status" value="1"/>
</dbReference>
<protein>
    <recommendedName>
        <fullName evidence="4">Cytochrome bo(3) ubiquinol oxidase subunit 3</fullName>
    </recommendedName>
    <alternativeName>
        <fullName evidence="15">Cytochrome o ubiquinol oxidase subunit 3</fullName>
    </alternativeName>
    <alternativeName>
        <fullName evidence="13">Oxidase bo(3) subunit 3</fullName>
    </alternativeName>
    <alternativeName>
        <fullName evidence="16">Ubiquinol oxidase polypeptide III</fullName>
    </alternativeName>
    <alternativeName>
        <fullName evidence="14">Ubiquinol oxidase subunit 3</fullName>
    </alternativeName>
</protein>
<gene>
    <name evidence="20" type="primary">cyoC</name>
    <name evidence="20" type="ORF">KL86APRO_20332</name>
</gene>
<evidence type="ECO:0000256" key="7">
    <source>
        <dbReference type="ARBA" id="ARBA00022692"/>
    </source>
</evidence>
<evidence type="ECO:0000256" key="9">
    <source>
        <dbReference type="ARBA" id="ARBA00022989"/>
    </source>
</evidence>
<keyword evidence="5" id="KW-0813">Transport</keyword>
<dbReference type="SUPFAM" id="SSF81452">
    <property type="entry name" value="Cytochrome c oxidase subunit III-like"/>
    <property type="match status" value="1"/>
</dbReference>
<dbReference type="InterPro" id="IPR035973">
    <property type="entry name" value="Cyt_c_oxidase_su3-like_sf"/>
</dbReference>
<feature type="transmembrane region" description="Helical" evidence="18">
    <location>
        <begin position="71"/>
        <end position="93"/>
    </location>
</feature>